<sequence>MNSTSRWMAGLLLALATTVAFAHEGHDHGAMASTAAAQPQRAQLATTAAFDKAGRLWVTWAEGPHVVVASSDDFGKTLSRPQRVNPQPEPIYTDGENRPKVIASPDGALYVSWSRPLDEPYTGFVRFSRSLDGGKTWSAPVTVHHDRQPITHRFDSIAVDSAGRIFVTWIDKRDLLRAQAAKQPYDGAAAYYTVSTDRGATFAPERKVIDQTCECCRIALAPDADGHMVALWRNVFAGQIRDHALTTLPVALSADRAPLAIARATFSEWRVDACPHHGPALAITADGVRHMAWFSVMNDKPGLFYSRLSADGKPIGGAWAFAGSAQAGAQASHPALLATDSALWLAWKQFSDDRMQILLRKSTDGGAHWTAPASVANTNGGNDHPQLLARDGHVFLSWRTQSEGYRLIDVTSAVTANATLEASQ</sequence>
<evidence type="ECO:0000313" key="4">
    <source>
        <dbReference type="Proteomes" id="UP001162811"/>
    </source>
</evidence>
<reference evidence="3" key="2">
    <citation type="journal article" date="2023" name="Front. Microbiol.">
        <title>Ralstonia chuxiongensis sp. nov., Ralstonia mojiangensis sp. nov., and Ralstonia soli sp. nov., isolated from tobacco fields, are three novel species in the family Burkholderiaceae.</title>
        <authorList>
            <person name="Lu C.H."/>
            <person name="Zhang Y.Y."/>
            <person name="Jiang N."/>
            <person name="Chen W."/>
            <person name="Shao X."/>
            <person name="Zhao Z.M."/>
            <person name="Lu W.L."/>
            <person name="Hu X."/>
            <person name="Xi Y.X."/>
            <person name="Zou S.Y."/>
            <person name="Wei Q.J."/>
            <person name="Lin Z.L."/>
            <person name="Gong L."/>
            <person name="Gai X.T."/>
            <person name="Zhang L.Q."/>
            <person name="Li J.Y."/>
            <person name="Jin Y."/>
            <person name="Xia Z.Y."/>
        </authorList>
    </citation>
    <scope>NUCLEOTIDE SEQUENCE</scope>
    <source>
        <strain evidence="3">21MJYT02-11</strain>
    </source>
</reference>
<organism evidence="3 4">
    <name type="scientific">Ralstonia soli</name>
    <dbReference type="NCBI Taxonomy" id="2953896"/>
    <lineage>
        <taxon>Bacteria</taxon>
        <taxon>Pseudomonadati</taxon>
        <taxon>Pseudomonadota</taxon>
        <taxon>Betaproteobacteria</taxon>
        <taxon>Burkholderiales</taxon>
        <taxon>Burkholderiaceae</taxon>
        <taxon>Ralstonia</taxon>
    </lineage>
</organism>
<dbReference type="InterPro" id="IPR036278">
    <property type="entry name" value="Sialidase_sf"/>
</dbReference>
<dbReference type="Proteomes" id="UP001162811">
    <property type="component" value="Unassembled WGS sequence"/>
</dbReference>
<accession>A0ABT1AM83</accession>
<comment type="caution">
    <text evidence="3">The sequence shown here is derived from an EMBL/GenBank/DDBJ whole genome shotgun (WGS) entry which is preliminary data.</text>
</comment>
<proteinExistence type="predicted"/>
<dbReference type="GO" id="GO:0016787">
    <property type="term" value="F:hydrolase activity"/>
    <property type="evidence" value="ECO:0007669"/>
    <property type="project" value="UniProtKB-KW"/>
</dbReference>
<protein>
    <submittedName>
        <fullName evidence="3">Glycoside hydrolase</fullName>
    </submittedName>
</protein>
<keyword evidence="3" id="KW-0378">Hydrolase</keyword>
<feature type="region of interest" description="Disordered" evidence="1">
    <location>
        <begin position="78"/>
        <end position="98"/>
    </location>
</feature>
<evidence type="ECO:0000313" key="3">
    <source>
        <dbReference type="EMBL" id="MCO5399510.1"/>
    </source>
</evidence>
<reference evidence="3" key="1">
    <citation type="submission" date="2022-06" db="EMBL/GenBank/DDBJ databases">
        <authorList>
            <person name="Lu C.-H."/>
        </authorList>
    </citation>
    <scope>NUCLEOTIDE SEQUENCE</scope>
    <source>
        <strain evidence="3">21MJYT02-11</strain>
    </source>
</reference>
<keyword evidence="2" id="KW-0732">Signal</keyword>
<name>A0ABT1AM83_9RALS</name>
<gene>
    <name evidence="3" type="ORF">NG900_15035</name>
</gene>
<evidence type="ECO:0000256" key="2">
    <source>
        <dbReference type="SAM" id="SignalP"/>
    </source>
</evidence>
<dbReference type="SUPFAM" id="SSF50939">
    <property type="entry name" value="Sialidases"/>
    <property type="match status" value="2"/>
</dbReference>
<feature type="signal peptide" evidence="2">
    <location>
        <begin position="1"/>
        <end position="22"/>
    </location>
</feature>
<dbReference type="Gene3D" id="2.120.10.10">
    <property type="match status" value="1"/>
</dbReference>
<dbReference type="EMBL" id="JAMXHT010000005">
    <property type="protein sequence ID" value="MCO5399510.1"/>
    <property type="molecule type" value="Genomic_DNA"/>
</dbReference>
<dbReference type="CDD" id="cd15482">
    <property type="entry name" value="Sialidase_non-viral"/>
    <property type="match status" value="2"/>
</dbReference>
<feature type="chain" id="PRO_5045523856" evidence="2">
    <location>
        <begin position="23"/>
        <end position="424"/>
    </location>
</feature>
<keyword evidence="4" id="KW-1185">Reference proteome</keyword>
<evidence type="ECO:0000256" key="1">
    <source>
        <dbReference type="SAM" id="MobiDB-lite"/>
    </source>
</evidence>